<gene>
    <name evidence="1" type="ORF">NM688_g9069</name>
</gene>
<dbReference type="EMBL" id="JANHOG010002672">
    <property type="protein sequence ID" value="KAJ3521078.1"/>
    <property type="molecule type" value="Genomic_DNA"/>
</dbReference>
<accession>A0ACC1RP39</accession>
<keyword evidence="2" id="KW-1185">Reference proteome</keyword>
<sequence>MKGFHDMLPRSGPWCCSWITDLVLTNVHFKSFPYLMRAIGDMPDLTGARLEKVTWDCPSDDEVRPPLARRARFRMDPQYIMQGCTDDAAIVWFRFLLQCPGSKRLAHADADRLYRIVSALSKHSEYKWLGCPEVELESIDVGVLFTFCDEDDYLLFLVHMTFTPAVEGHAVDIMMLFGKRSTTSQDTFLHSKHSTSSPGQGVSIARKISFRYAIEVEIGPPEKWVWTQVDLSSGDEGPKCKLIGPRAAGEFGWVKFL</sequence>
<name>A0ACC1RP39_9APHY</name>
<evidence type="ECO:0000313" key="2">
    <source>
        <dbReference type="Proteomes" id="UP001148662"/>
    </source>
</evidence>
<dbReference type="Proteomes" id="UP001148662">
    <property type="component" value="Unassembled WGS sequence"/>
</dbReference>
<reference evidence="1" key="1">
    <citation type="submission" date="2022-07" db="EMBL/GenBank/DDBJ databases">
        <title>Genome Sequence of Phlebia brevispora.</title>
        <authorList>
            <person name="Buettner E."/>
        </authorList>
    </citation>
    <scope>NUCLEOTIDE SEQUENCE</scope>
    <source>
        <strain evidence="1">MPL23</strain>
    </source>
</reference>
<comment type="caution">
    <text evidence="1">The sequence shown here is derived from an EMBL/GenBank/DDBJ whole genome shotgun (WGS) entry which is preliminary data.</text>
</comment>
<organism evidence="1 2">
    <name type="scientific">Phlebia brevispora</name>
    <dbReference type="NCBI Taxonomy" id="194682"/>
    <lineage>
        <taxon>Eukaryota</taxon>
        <taxon>Fungi</taxon>
        <taxon>Dikarya</taxon>
        <taxon>Basidiomycota</taxon>
        <taxon>Agaricomycotina</taxon>
        <taxon>Agaricomycetes</taxon>
        <taxon>Polyporales</taxon>
        <taxon>Meruliaceae</taxon>
        <taxon>Phlebia</taxon>
    </lineage>
</organism>
<proteinExistence type="predicted"/>
<protein>
    <submittedName>
        <fullName evidence="1">Uncharacterized protein</fullName>
    </submittedName>
</protein>
<evidence type="ECO:0000313" key="1">
    <source>
        <dbReference type="EMBL" id="KAJ3521078.1"/>
    </source>
</evidence>